<dbReference type="Proteomes" id="UP000031670">
    <property type="component" value="Unassembled WGS sequence"/>
</dbReference>
<organism evidence="1 2">
    <name type="scientific">Vibrio ishigakensis</name>
    <dbReference type="NCBI Taxonomy" id="1481914"/>
    <lineage>
        <taxon>Bacteria</taxon>
        <taxon>Pseudomonadati</taxon>
        <taxon>Pseudomonadota</taxon>
        <taxon>Gammaproteobacteria</taxon>
        <taxon>Vibrionales</taxon>
        <taxon>Vibrionaceae</taxon>
        <taxon>Vibrio</taxon>
    </lineage>
</organism>
<evidence type="ECO:0000313" key="1">
    <source>
        <dbReference type="EMBL" id="GAM60348.1"/>
    </source>
</evidence>
<evidence type="ECO:0008006" key="3">
    <source>
        <dbReference type="Google" id="ProtNLM"/>
    </source>
</evidence>
<protein>
    <recommendedName>
        <fullName evidence="3">Gfo/Idh/MocA-like oxidoreductase N-terminal domain-containing protein</fullName>
    </recommendedName>
</protein>
<dbReference type="AlphaFoldDB" id="A0A0B8PAY3"/>
<dbReference type="EMBL" id="BBSA01000001">
    <property type="protein sequence ID" value="GAM60348.1"/>
    <property type="molecule type" value="Genomic_DNA"/>
</dbReference>
<reference evidence="1 2" key="1">
    <citation type="submission" date="2015-01" db="EMBL/GenBank/DDBJ databases">
        <title>Vibrio sp. C5 JCM 19232 whole genome shotgun sequence.</title>
        <authorList>
            <person name="Sawabe T."/>
            <person name="Meirelles P."/>
            <person name="Feng G."/>
            <person name="Sayaka M."/>
            <person name="Hattori M."/>
            <person name="Ohkuma M."/>
        </authorList>
    </citation>
    <scope>NUCLEOTIDE SEQUENCE [LARGE SCALE GENOMIC DNA]</scope>
    <source>
        <strain evidence="1 2">JCM19232</strain>
    </source>
</reference>
<reference evidence="1 2" key="2">
    <citation type="submission" date="2015-01" db="EMBL/GenBank/DDBJ databases">
        <authorList>
            <consortium name="NBRP consortium"/>
            <person name="Sawabe T."/>
            <person name="Meirelles P."/>
            <person name="Feng G."/>
            <person name="Sayaka M."/>
            <person name="Hattori M."/>
            <person name="Ohkuma M."/>
        </authorList>
    </citation>
    <scope>NUCLEOTIDE SEQUENCE [LARGE SCALE GENOMIC DNA]</scope>
    <source>
        <strain evidence="1 2">JCM19232</strain>
    </source>
</reference>
<evidence type="ECO:0000313" key="2">
    <source>
        <dbReference type="Proteomes" id="UP000031670"/>
    </source>
</evidence>
<name>A0A0B8PAY3_9VIBR</name>
<accession>A0A0B8PAY3</accession>
<sequence>MRSKVLVFGGLGQPGRSVVGLYQDLLDTLSVHFDIIAIDPALYSDVEKFDFPYVQSFSSLSEYLKTHSNAKVSAAFILTPVGSHLTIIRDLSSAISIDDLLFVVEKPSFSLNEIEEGFGLIVPSLKNRGARFYFIDTALVTPAMQALLHPGLLTDRGLPHKIVAIATDNPVEIAPELDEFCFGNRIQALNERKLLSPSVSGGAGFGFDMGIHAAAGLVRYLQKSGLLKSKLEIKGVVAERVQHPQLEFEEGAETHLYANALLLHERTSIELVIEGGKAGDIWDRRLELHYDDGVIAVGFGTLKHPPYLWVSNSGVQTFDLSGAGYRMHFNDILHALGLDKPSILSCEESEELMTNSMVLLNRLFEAVGQNSKHRETNVRRVLQHKPQFLTRSELMVRAELQQTLDQIRHKPAYN</sequence>
<gene>
    <name evidence="1" type="ORF">JCM19232_681</name>
</gene>
<comment type="caution">
    <text evidence="1">The sequence shown here is derived from an EMBL/GenBank/DDBJ whole genome shotgun (WGS) entry which is preliminary data.</text>
</comment>
<proteinExistence type="predicted"/>